<organism evidence="1">
    <name type="scientific">Anguilla anguilla</name>
    <name type="common">European freshwater eel</name>
    <name type="synonym">Muraena anguilla</name>
    <dbReference type="NCBI Taxonomy" id="7936"/>
    <lineage>
        <taxon>Eukaryota</taxon>
        <taxon>Metazoa</taxon>
        <taxon>Chordata</taxon>
        <taxon>Craniata</taxon>
        <taxon>Vertebrata</taxon>
        <taxon>Euteleostomi</taxon>
        <taxon>Actinopterygii</taxon>
        <taxon>Neopterygii</taxon>
        <taxon>Teleostei</taxon>
        <taxon>Anguilliformes</taxon>
        <taxon>Anguillidae</taxon>
        <taxon>Anguilla</taxon>
    </lineage>
</organism>
<name>A0A0E9TGI6_ANGAN</name>
<dbReference type="EMBL" id="GBXM01094746">
    <property type="protein sequence ID" value="JAH13831.1"/>
    <property type="molecule type" value="Transcribed_RNA"/>
</dbReference>
<reference evidence="1" key="1">
    <citation type="submission" date="2014-11" db="EMBL/GenBank/DDBJ databases">
        <authorList>
            <person name="Amaro Gonzalez C."/>
        </authorList>
    </citation>
    <scope>NUCLEOTIDE SEQUENCE</scope>
</reference>
<sequence length="14" mass="1715">MLICKKLVYLSKYI</sequence>
<protein>
    <submittedName>
        <fullName evidence="1">Uncharacterized protein</fullName>
    </submittedName>
</protein>
<proteinExistence type="predicted"/>
<accession>A0A0E9TGI6</accession>
<reference evidence="1" key="2">
    <citation type="journal article" date="2015" name="Fish Shellfish Immunol.">
        <title>Early steps in the European eel (Anguilla anguilla)-Vibrio vulnificus interaction in the gills: Role of the RtxA13 toxin.</title>
        <authorList>
            <person name="Callol A."/>
            <person name="Pajuelo D."/>
            <person name="Ebbesson L."/>
            <person name="Teles M."/>
            <person name="MacKenzie S."/>
            <person name="Amaro C."/>
        </authorList>
    </citation>
    <scope>NUCLEOTIDE SEQUENCE</scope>
</reference>
<evidence type="ECO:0000313" key="1">
    <source>
        <dbReference type="EMBL" id="JAH52025.1"/>
    </source>
</evidence>
<dbReference type="EMBL" id="GBXM01056552">
    <property type="protein sequence ID" value="JAH52025.1"/>
    <property type="molecule type" value="Transcribed_RNA"/>
</dbReference>